<organism evidence="1 2">
    <name type="scientific">Vanilla planifolia</name>
    <name type="common">Vanilla</name>
    <dbReference type="NCBI Taxonomy" id="51239"/>
    <lineage>
        <taxon>Eukaryota</taxon>
        <taxon>Viridiplantae</taxon>
        <taxon>Streptophyta</taxon>
        <taxon>Embryophyta</taxon>
        <taxon>Tracheophyta</taxon>
        <taxon>Spermatophyta</taxon>
        <taxon>Magnoliopsida</taxon>
        <taxon>Liliopsida</taxon>
        <taxon>Asparagales</taxon>
        <taxon>Orchidaceae</taxon>
        <taxon>Vanilloideae</taxon>
        <taxon>Vanilleae</taxon>
        <taxon>Vanilla</taxon>
    </lineage>
</organism>
<dbReference type="InterPro" id="IPR052765">
    <property type="entry name" value="PGM-Related"/>
</dbReference>
<dbReference type="AlphaFoldDB" id="A0A835U6A9"/>
<protein>
    <submittedName>
        <fullName evidence="1">Uncharacterized protein</fullName>
    </submittedName>
</protein>
<name>A0A835U6A9_VANPL</name>
<dbReference type="SMART" id="SM00855">
    <property type="entry name" value="PGAM"/>
    <property type="match status" value="1"/>
</dbReference>
<dbReference type="Gene3D" id="3.40.50.1240">
    <property type="entry name" value="Phosphoglycerate mutase-like"/>
    <property type="match status" value="1"/>
</dbReference>
<keyword evidence="2" id="KW-1185">Reference proteome</keyword>
<dbReference type="Pfam" id="PF00300">
    <property type="entry name" value="His_Phos_1"/>
    <property type="match status" value="1"/>
</dbReference>
<dbReference type="InterPro" id="IPR001345">
    <property type="entry name" value="PG/BPGM_mutase_AS"/>
</dbReference>
<evidence type="ECO:0000313" key="1">
    <source>
        <dbReference type="EMBL" id="KAG0449485.1"/>
    </source>
</evidence>
<reference evidence="1 2" key="1">
    <citation type="journal article" date="2020" name="Nat. Food">
        <title>A phased Vanilla planifolia genome enables genetic improvement of flavour and production.</title>
        <authorList>
            <person name="Hasing T."/>
            <person name="Tang H."/>
            <person name="Brym M."/>
            <person name="Khazi F."/>
            <person name="Huang T."/>
            <person name="Chambers A.H."/>
        </authorList>
    </citation>
    <scope>NUCLEOTIDE SEQUENCE [LARGE SCALE GENOMIC DNA]</scope>
    <source>
        <tissue evidence="1">Leaf</tissue>
    </source>
</reference>
<dbReference type="CDD" id="cd07067">
    <property type="entry name" value="HP_PGM_like"/>
    <property type="match status" value="1"/>
</dbReference>
<comment type="caution">
    <text evidence="1">The sequence shown here is derived from an EMBL/GenBank/DDBJ whole genome shotgun (WGS) entry which is preliminary data.</text>
</comment>
<dbReference type="GO" id="GO:0003824">
    <property type="term" value="F:catalytic activity"/>
    <property type="evidence" value="ECO:0007669"/>
    <property type="project" value="InterPro"/>
</dbReference>
<dbReference type="InterPro" id="IPR029033">
    <property type="entry name" value="His_PPase_superfam"/>
</dbReference>
<dbReference type="EMBL" id="JADCNL010000184">
    <property type="protein sequence ID" value="KAG0449485.1"/>
    <property type="molecule type" value="Genomic_DNA"/>
</dbReference>
<accession>A0A835U6A9</accession>
<gene>
    <name evidence="1" type="ORF">HPP92_027332</name>
</gene>
<sequence>MSMPQGTCTTCRRPQRRLPKRIILVRHGESMGNLDTAAYTTTPDYKIPLTPLGFEQARRLASAYVKSSRMATELPTGRCISMCRLT</sequence>
<evidence type="ECO:0000313" key="2">
    <source>
        <dbReference type="Proteomes" id="UP000636800"/>
    </source>
</evidence>
<dbReference type="PANTHER" id="PTHR46192">
    <property type="entry name" value="BROAD-RANGE ACID PHOSPHATASE DET1"/>
    <property type="match status" value="1"/>
</dbReference>
<dbReference type="SUPFAM" id="SSF53254">
    <property type="entry name" value="Phosphoglycerate mutase-like"/>
    <property type="match status" value="1"/>
</dbReference>
<dbReference type="InterPro" id="IPR013078">
    <property type="entry name" value="His_Pase_superF_clade-1"/>
</dbReference>
<dbReference type="Proteomes" id="UP000636800">
    <property type="component" value="Unassembled WGS sequence"/>
</dbReference>
<proteinExistence type="predicted"/>
<dbReference type="PROSITE" id="PS00175">
    <property type="entry name" value="PG_MUTASE"/>
    <property type="match status" value="1"/>
</dbReference>